<organism evidence="1 2">
    <name type="scientific">Anaerobutyricum hallii</name>
    <dbReference type="NCBI Taxonomy" id="39488"/>
    <lineage>
        <taxon>Bacteria</taxon>
        <taxon>Bacillati</taxon>
        <taxon>Bacillota</taxon>
        <taxon>Clostridia</taxon>
        <taxon>Lachnospirales</taxon>
        <taxon>Lachnospiraceae</taxon>
        <taxon>Anaerobutyricum</taxon>
    </lineage>
</organism>
<dbReference type="RefSeq" id="WP_055298787.1">
    <property type="nucleotide sequence ID" value="NZ_BLYK01000030.1"/>
</dbReference>
<evidence type="ECO:0000313" key="2">
    <source>
        <dbReference type="Proteomes" id="UP000262524"/>
    </source>
</evidence>
<dbReference type="EMBL" id="QSOE01000006">
    <property type="protein sequence ID" value="RGI91834.1"/>
    <property type="molecule type" value="Genomic_DNA"/>
</dbReference>
<protein>
    <submittedName>
        <fullName evidence="1">Uncharacterized protein</fullName>
    </submittedName>
</protein>
<dbReference type="Pfam" id="PF20288">
    <property type="entry name" value="MC2"/>
    <property type="match status" value="1"/>
</dbReference>
<dbReference type="AlphaFoldDB" id="A0A374NXA7"/>
<proteinExistence type="predicted"/>
<evidence type="ECO:0000313" key="1">
    <source>
        <dbReference type="EMBL" id="RGI91834.1"/>
    </source>
</evidence>
<gene>
    <name evidence="1" type="ORF">DXD91_01815</name>
</gene>
<accession>A0A374NXA7</accession>
<dbReference type="InterPro" id="IPR046904">
    <property type="entry name" value="ABC-3C_MC2"/>
</dbReference>
<dbReference type="Proteomes" id="UP000262524">
    <property type="component" value="Unassembled WGS sequence"/>
</dbReference>
<comment type="caution">
    <text evidence="1">The sequence shown here is derived from an EMBL/GenBank/DDBJ whole genome shotgun (WGS) entry which is preliminary data.</text>
</comment>
<sequence length="148" mass="16778">MNKIFNTTFESSLRILLLLSVSGDEQMTLDRIADYDFITIYSKYFGISDMALHGENEFGLSEFAARRGMMQSTMKSLVIDGLVSVKRRQNGFQYSISAVGKTVAGKMKSEYASNYKMLARKAVEHFKGQSEQKIMKTISNVSAEFLRR</sequence>
<name>A0A374NXA7_9FIRM</name>
<reference evidence="1 2" key="1">
    <citation type="submission" date="2018-08" db="EMBL/GenBank/DDBJ databases">
        <title>A genome reference for cultivated species of the human gut microbiota.</title>
        <authorList>
            <person name="Zou Y."/>
            <person name="Xue W."/>
            <person name="Luo G."/>
        </authorList>
    </citation>
    <scope>NUCLEOTIDE SEQUENCE [LARGE SCALE GENOMIC DNA]</scope>
    <source>
        <strain evidence="1 2">TM10-1AC</strain>
    </source>
</reference>